<comment type="function">
    <text evidence="9">Part of the tripartite ATP-independent periplasmic (TRAP) transport system.</text>
</comment>
<reference evidence="11 12" key="1">
    <citation type="submission" date="2014-03" db="EMBL/GenBank/DDBJ databases">
        <title>The draft genome sequence of Thioclava dalianensis DLFJ1-1.</title>
        <authorList>
            <person name="Lai Q."/>
            <person name="Shao Z."/>
        </authorList>
    </citation>
    <scope>NUCLEOTIDE SEQUENCE [LARGE SCALE GENOMIC DNA]</scope>
    <source>
        <strain evidence="11 12">DLFJ1-1</strain>
    </source>
</reference>
<dbReference type="InterPro" id="IPR007387">
    <property type="entry name" value="TRAP_DctQ"/>
</dbReference>
<dbReference type="InterPro" id="IPR055348">
    <property type="entry name" value="DctQ"/>
</dbReference>
<dbReference type="AlphaFoldDB" id="A0A074TLZ7"/>
<evidence type="ECO:0000256" key="1">
    <source>
        <dbReference type="ARBA" id="ARBA00004429"/>
    </source>
</evidence>
<proteinExistence type="inferred from homology"/>
<dbReference type="OrthoDB" id="7854755at2"/>
<dbReference type="RefSeq" id="WP_038064932.1">
    <property type="nucleotide sequence ID" value="NZ_JHEH01000008.1"/>
</dbReference>
<dbReference type="PANTHER" id="PTHR35011:SF2">
    <property type="entry name" value="2,3-DIKETO-L-GULONATE TRAP TRANSPORTER SMALL PERMEASE PROTEIN YIAM"/>
    <property type="match status" value="1"/>
</dbReference>
<feature type="transmembrane region" description="Helical" evidence="9">
    <location>
        <begin position="132"/>
        <end position="153"/>
    </location>
</feature>
<feature type="transmembrane region" description="Helical" evidence="9">
    <location>
        <begin position="92"/>
        <end position="112"/>
    </location>
</feature>
<name>A0A074TLZ7_9RHOB</name>
<organism evidence="11 12">
    <name type="scientific">Thioclava dalianensis</name>
    <dbReference type="NCBI Taxonomy" id="1185766"/>
    <lineage>
        <taxon>Bacteria</taxon>
        <taxon>Pseudomonadati</taxon>
        <taxon>Pseudomonadota</taxon>
        <taxon>Alphaproteobacteria</taxon>
        <taxon>Rhodobacterales</taxon>
        <taxon>Paracoccaceae</taxon>
        <taxon>Thioclava</taxon>
    </lineage>
</organism>
<keyword evidence="2 9" id="KW-0813">Transport</keyword>
<keyword evidence="5 9" id="KW-0812">Transmembrane</keyword>
<evidence type="ECO:0000256" key="2">
    <source>
        <dbReference type="ARBA" id="ARBA00022448"/>
    </source>
</evidence>
<comment type="subcellular location">
    <subcellularLocation>
        <location evidence="1 9">Cell inner membrane</location>
        <topology evidence="1 9">Multi-pass membrane protein</topology>
    </subcellularLocation>
</comment>
<evidence type="ECO:0000256" key="3">
    <source>
        <dbReference type="ARBA" id="ARBA00022475"/>
    </source>
</evidence>
<feature type="transmembrane region" description="Helical" evidence="9">
    <location>
        <begin position="12"/>
        <end position="33"/>
    </location>
</feature>
<dbReference type="GO" id="GO:0022857">
    <property type="term" value="F:transmembrane transporter activity"/>
    <property type="evidence" value="ECO:0007669"/>
    <property type="project" value="UniProtKB-UniRule"/>
</dbReference>
<sequence>MLAQMQKLVDRLISLSAIIGTSGLIFVVLVIVIDVIGRNFGMPLYGAQDLVTMTMVLIVFGGMALCDRRGGHIVVDIFETTFPAALNRTIDIFSALLGVAIFVLIAVTVYQSAKLSVMLHLSTNLLNLPNAWFQYALCVLSLVGALTMGLRALRLIWRDDPQPTGEKEPL</sequence>
<feature type="domain" description="Tripartite ATP-independent periplasmic transporters DctQ component" evidence="10">
    <location>
        <begin position="28"/>
        <end position="158"/>
    </location>
</feature>
<evidence type="ECO:0000259" key="10">
    <source>
        <dbReference type="Pfam" id="PF04290"/>
    </source>
</evidence>
<evidence type="ECO:0000256" key="6">
    <source>
        <dbReference type="ARBA" id="ARBA00022989"/>
    </source>
</evidence>
<keyword evidence="4 9" id="KW-0997">Cell inner membrane</keyword>
<accession>A0A074TLZ7</accession>
<evidence type="ECO:0000256" key="8">
    <source>
        <dbReference type="ARBA" id="ARBA00038436"/>
    </source>
</evidence>
<dbReference type="EMBL" id="JHEH01000008">
    <property type="protein sequence ID" value="KEP70018.1"/>
    <property type="molecule type" value="Genomic_DNA"/>
</dbReference>
<comment type="subunit">
    <text evidence="9">The complex comprises the extracytoplasmic solute receptor protein and the two transmembrane proteins.</text>
</comment>
<dbReference type="GO" id="GO:0015740">
    <property type="term" value="P:C4-dicarboxylate transport"/>
    <property type="evidence" value="ECO:0007669"/>
    <property type="project" value="TreeGrafter"/>
</dbReference>
<dbReference type="eggNOG" id="COG3090">
    <property type="taxonomic scope" value="Bacteria"/>
</dbReference>
<comment type="similarity">
    <text evidence="8 9">Belongs to the TRAP transporter small permease family.</text>
</comment>
<evidence type="ECO:0000256" key="5">
    <source>
        <dbReference type="ARBA" id="ARBA00022692"/>
    </source>
</evidence>
<keyword evidence="7 9" id="KW-0472">Membrane</keyword>
<evidence type="ECO:0000256" key="4">
    <source>
        <dbReference type="ARBA" id="ARBA00022519"/>
    </source>
</evidence>
<evidence type="ECO:0000313" key="12">
    <source>
        <dbReference type="Proteomes" id="UP000027725"/>
    </source>
</evidence>
<evidence type="ECO:0000313" key="11">
    <source>
        <dbReference type="EMBL" id="KEP70018.1"/>
    </source>
</evidence>
<keyword evidence="6 9" id="KW-1133">Transmembrane helix</keyword>
<feature type="transmembrane region" description="Helical" evidence="9">
    <location>
        <begin position="45"/>
        <end position="66"/>
    </location>
</feature>
<dbReference type="PANTHER" id="PTHR35011">
    <property type="entry name" value="2,3-DIKETO-L-GULONATE TRAP TRANSPORTER SMALL PERMEASE PROTEIN YIAM"/>
    <property type="match status" value="1"/>
</dbReference>
<dbReference type="STRING" id="1185766.SAMN05216224_106225"/>
<dbReference type="Proteomes" id="UP000027725">
    <property type="component" value="Unassembled WGS sequence"/>
</dbReference>
<dbReference type="Pfam" id="PF04290">
    <property type="entry name" value="DctQ"/>
    <property type="match status" value="1"/>
</dbReference>
<evidence type="ECO:0000256" key="7">
    <source>
        <dbReference type="ARBA" id="ARBA00023136"/>
    </source>
</evidence>
<gene>
    <name evidence="11" type="ORF">DL1_19730</name>
</gene>
<keyword evidence="3" id="KW-1003">Cell membrane</keyword>
<comment type="caution">
    <text evidence="11">The sequence shown here is derived from an EMBL/GenBank/DDBJ whole genome shotgun (WGS) entry which is preliminary data.</text>
</comment>
<protein>
    <recommendedName>
        <fullName evidence="9">TRAP transporter small permease protein</fullName>
    </recommendedName>
</protein>
<evidence type="ECO:0000256" key="9">
    <source>
        <dbReference type="RuleBase" id="RU369079"/>
    </source>
</evidence>
<keyword evidence="12" id="KW-1185">Reference proteome</keyword>
<dbReference type="GO" id="GO:0005886">
    <property type="term" value="C:plasma membrane"/>
    <property type="evidence" value="ECO:0007669"/>
    <property type="project" value="UniProtKB-SubCell"/>
</dbReference>